<accession>A0ABN9TDT0</accession>
<proteinExistence type="predicted"/>
<comment type="caution">
    <text evidence="2">The sequence shown here is derived from an EMBL/GenBank/DDBJ whole genome shotgun (WGS) entry which is preliminary data.</text>
</comment>
<sequence>MAVEVDFECRGCRRELCARRPLRDGLLWPRSFRHRCPACPELRYSLLLKANALCYSVSCAGPASRPPDSPSTRPSGRRRPPTVAPRQGPPPWRRRSPRIAVPAEARRGGRGAAAEAAVASLPRRPVRGGLAERRADGLDEARRAGGARQRRLSEPRCPLRLRARSAGAEEQAAGRGSAAARRGAAAGAARLAAAGRILRRRPRRVRTVTGAGPAAPVRRPWPAAARGHPGPRGGLGGLRPLAGLRAARPGAAGCGGSEVAFGSADVARPLDSVANAGLLESAGRWDLLVFSYVLVENMQAVRAGGFAFLRDLLAVAPEGAVCVVRGLVHPALRGARGGGQGVRHGVLAAGAGAKWSGRSAAELPRHGAGGCA</sequence>
<dbReference type="EMBL" id="CAUYUJ010014616">
    <property type="protein sequence ID" value="CAK0843921.1"/>
    <property type="molecule type" value="Genomic_DNA"/>
</dbReference>
<keyword evidence="3" id="KW-1185">Reference proteome</keyword>
<feature type="non-terminal residue" evidence="2">
    <location>
        <position position="372"/>
    </location>
</feature>
<evidence type="ECO:0000313" key="2">
    <source>
        <dbReference type="EMBL" id="CAK0843921.1"/>
    </source>
</evidence>
<evidence type="ECO:0000313" key="3">
    <source>
        <dbReference type="Proteomes" id="UP001189429"/>
    </source>
</evidence>
<dbReference type="Proteomes" id="UP001189429">
    <property type="component" value="Unassembled WGS sequence"/>
</dbReference>
<organism evidence="2 3">
    <name type="scientific">Prorocentrum cordatum</name>
    <dbReference type="NCBI Taxonomy" id="2364126"/>
    <lineage>
        <taxon>Eukaryota</taxon>
        <taxon>Sar</taxon>
        <taxon>Alveolata</taxon>
        <taxon>Dinophyceae</taxon>
        <taxon>Prorocentrales</taxon>
        <taxon>Prorocentraceae</taxon>
        <taxon>Prorocentrum</taxon>
    </lineage>
</organism>
<feature type="compositionally biased region" description="Low complexity" evidence="1">
    <location>
        <begin position="207"/>
        <end position="228"/>
    </location>
</feature>
<evidence type="ECO:0000256" key="1">
    <source>
        <dbReference type="SAM" id="MobiDB-lite"/>
    </source>
</evidence>
<feature type="region of interest" description="Disordered" evidence="1">
    <location>
        <begin position="205"/>
        <end position="232"/>
    </location>
</feature>
<feature type="region of interest" description="Disordered" evidence="1">
    <location>
        <begin position="60"/>
        <end position="158"/>
    </location>
</feature>
<gene>
    <name evidence="2" type="ORF">PCOR1329_LOCUS38119</name>
</gene>
<feature type="compositionally biased region" description="Basic and acidic residues" evidence="1">
    <location>
        <begin position="130"/>
        <end position="143"/>
    </location>
</feature>
<protein>
    <submittedName>
        <fullName evidence="2">Uncharacterized protein</fullName>
    </submittedName>
</protein>
<reference evidence="2" key="1">
    <citation type="submission" date="2023-10" db="EMBL/GenBank/DDBJ databases">
        <authorList>
            <person name="Chen Y."/>
            <person name="Shah S."/>
            <person name="Dougan E. K."/>
            <person name="Thang M."/>
            <person name="Chan C."/>
        </authorList>
    </citation>
    <scope>NUCLEOTIDE SEQUENCE [LARGE SCALE GENOMIC DNA]</scope>
</reference>
<name>A0ABN9TDT0_9DINO</name>